<reference evidence="1" key="1">
    <citation type="submission" date="2021-04" db="EMBL/GenBank/DDBJ databases">
        <title>Luteolibacter sp. 32A isolated from the skin of an Anderson's salamander (Ambystoma andersonii).</title>
        <authorList>
            <person name="Spergser J."/>
            <person name="Busse H.-J."/>
        </authorList>
    </citation>
    <scope>NUCLEOTIDE SEQUENCE</scope>
    <source>
        <strain evidence="1">32A</strain>
    </source>
</reference>
<accession>A0A975G895</accession>
<dbReference type="AlphaFoldDB" id="A0A975G895"/>
<name>A0A975G895_9BACT</name>
<evidence type="ECO:0000313" key="1">
    <source>
        <dbReference type="EMBL" id="QUE51162.1"/>
    </source>
</evidence>
<dbReference type="EMBL" id="CP073100">
    <property type="protein sequence ID" value="QUE51162.1"/>
    <property type="molecule type" value="Genomic_DNA"/>
</dbReference>
<organism evidence="1 2">
    <name type="scientific">Luteolibacter ambystomatis</name>
    <dbReference type="NCBI Taxonomy" id="2824561"/>
    <lineage>
        <taxon>Bacteria</taxon>
        <taxon>Pseudomonadati</taxon>
        <taxon>Verrucomicrobiota</taxon>
        <taxon>Verrucomicrobiia</taxon>
        <taxon>Verrucomicrobiales</taxon>
        <taxon>Verrucomicrobiaceae</taxon>
        <taxon>Luteolibacter</taxon>
    </lineage>
</organism>
<evidence type="ECO:0000313" key="2">
    <source>
        <dbReference type="Proteomes" id="UP000676169"/>
    </source>
</evidence>
<keyword evidence="2" id="KW-1185">Reference proteome</keyword>
<dbReference type="RefSeq" id="WP_211631301.1">
    <property type="nucleotide sequence ID" value="NZ_CP073100.1"/>
</dbReference>
<protein>
    <submittedName>
        <fullName evidence="1">Uncharacterized protein</fullName>
    </submittedName>
</protein>
<proteinExistence type="predicted"/>
<dbReference type="Proteomes" id="UP000676169">
    <property type="component" value="Chromosome"/>
</dbReference>
<gene>
    <name evidence="1" type="ORF">KBB96_20195</name>
</gene>
<dbReference type="KEGG" id="lamb:KBB96_20195"/>
<sequence length="127" mass="14433">MSANTPYMIPDHTLVPTEVRMGEAWDSEAIARLIRSKSDHGETPAFLFLGKKETGLLRGHLAQAFGEDAVIILKDTYYQGLEVVTIETPSFVFAGGRKVRRTLQDPINHRLPWQNRELKARWTLNLD</sequence>